<dbReference type="SUPFAM" id="SSF81321">
    <property type="entry name" value="Family A G protein-coupled receptor-like"/>
    <property type="match status" value="1"/>
</dbReference>
<dbReference type="PROSITE" id="PS50262">
    <property type="entry name" value="G_PROTEIN_RECEP_F1_2"/>
    <property type="match status" value="1"/>
</dbReference>
<keyword evidence="8" id="KW-0325">Glycoprotein</keyword>
<dbReference type="PANTHER" id="PTHR11866">
    <property type="entry name" value="G-PROTEIN COUPLED RECEPTOR FAMILY 1 MEMBER"/>
    <property type="match status" value="1"/>
</dbReference>
<feature type="transmembrane region" description="Helical" evidence="10">
    <location>
        <begin position="141"/>
        <end position="164"/>
    </location>
</feature>
<evidence type="ECO:0000256" key="6">
    <source>
        <dbReference type="ARBA" id="ARBA00023136"/>
    </source>
</evidence>
<reference evidence="12 13" key="1">
    <citation type="submission" date="2022-05" db="EMBL/GenBank/DDBJ databases">
        <authorList>
            <consortium name="Genoscope - CEA"/>
            <person name="William W."/>
        </authorList>
    </citation>
    <scope>NUCLEOTIDE SEQUENCE [LARGE SCALE GENOMIC DNA]</scope>
</reference>
<evidence type="ECO:0000256" key="4">
    <source>
        <dbReference type="ARBA" id="ARBA00022989"/>
    </source>
</evidence>
<dbReference type="PRINTS" id="PR00237">
    <property type="entry name" value="GPCRRHODOPSN"/>
</dbReference>
<evidence type="ECO:0000313" key="13">
    <source>
        <dbReference type="Proteomes" id="UP001159428"/>
    </source>
</evidence>
<evidence type="ECO:0000256" key="9">
    <source>
        <dbReference type="ARBA" id="ARBA00023224"/>
    </source>
</evidence>
<evidence type="ECO:0000256" key="1">
    <source>
        <dbReference type="ARBA" id="ARBA00004651"/>
    </source>
</evidence>
<evidence type="ECO:0000256" key="2">
    <source>
        <dbReference type="ARBA" id="ARBA00022475"/>
    </source>
</evidence>
<keyword evidence="13" id="KW-1185">Reference proteome</keyword>
<gene>
    <name evidence="12" type="ORF">PMEA_00001118</name>
</gene>
<dbReference type="Gene3D" id="1.20.1070.10">
    <property type="entry name" value="Rhodopsin 7-helix transmembrane proteins"/>
    <property type="match status" value="1"/>
</dbReference>
<name>A0AAU9VIT9_9CNID</name>
<evidence type="ECO:0000259" key="11">
    <source>
        <dbReference type="PROSITE" id="PS50262"/>
    </source>
</evidence>
<accession>A0AAU9VIT9</accession>
<keyword evidence="6 10" id="KW-0472">Membrane</keyword>
<feature type="transmembrane region" description="Helical" evidence="10">
    <location>
        <begin position="241"/>
        <end position="259"/>
    </location>
</feature>
<keyword evidence="2" id="KW-1003">Cell membrane</keyword>
<keyword evidence="4 10" id="KW-1133">Transmembrane helix</keyword>
<comment type="caution">
    <text evidence="12">The sequence shown here is derived from an EMBL/GenBank/DDBJ whole genome shotgun (WGS) entry which is preliminary data.</text>
</comment>
<dbReference type="Pfam" id="PF00001">
    <property type="entry name" value="7tm_1"/>
    <property type="match status" value="1"/>
</dbReference>
<comment type="subcellular location">
    <subcellularLocation>
        <location evidence="1">Cell membrane</location>
        <topology evidence="1">Multi-pass membrane protein</topology>
    </subcellularLocation>
</comment>
<dbReference type="PANTHER" id="PTHR11866:SF34">
    <property type="entry name" value="G-PROTEIN COUPLED RECEPTORS FAMILY 1 PROFILE DOMAIN-CONTAINING PROTEIN"/>
    <property type="match status" value="1"/>
</dbReference>
<dbReference type="Proteomes" id="UP001159428">
    <property type="component" value="Unassembled WGS sequence"/>
</dbReference>
<protein>
    <recommendedName>
        <fullName evidence="11">G-protein coupled receptors family 1 profile domain-containing protein</fullName>
    </recommendedName>
</protein>
<dbReference type="AlphaFoldDB" id="A0AAU9VIT9"/>
<feature type="domain" description="G-protein coupled receptors family 1 profile" evidence="11">
    <location>
        <begin position="36"/>
        <end position="297"/>
    </location>
</feature>
<evidence type="ECO:0000256" key="3">
    <source>
        <dbReference type="ARBA" id="ARBA00022692"/>
    </source>
</evidence>
<evidence type="ECO:0000256" key="8">
    <source>
        <dbReference type="ARBA" id="ARBA00023180"/>
    </source>
</evidence>
<feature type="transmembrane region" description="Helical" evidence="10">
    <location>
        <begin position="57"/>
        <end position="83"/>
    </location>
</feature>
<keyword evidence="7" id="KW-0675">Receptor</keyword>
<evidence type="ECO:0000256" key="7">
    <source>
        <dbReference type="ARBA" id="ARBA00023170"/>
    </source>
</evidence>
<sequence>MNSTGNQTAPLTQGMICSNEAELVSMVTVQFLSFLANLVAAIAIWRLPGLEENKYHLVVRTLVVSDLLIPITTLPFSIISFATCSWIGGETLCSVTAFISTTFLSWSFIIVFIMCLLRFLAVTRPLYYRNQVTYARVRNTLIVGLLWPCAHLILPATGFGKFRLYSKGLYCALDLTTEEPNNKILLYATVVEGSLVTLAVSYFCTTILCFVKRKRRVNSLLSEQQQRGAGIEKVNRQQGGFARLTFVIVALFCICYVPFLSYRVFILIRGPSSYDDHTYFYSELLAHVNPLLNPLVYVLCNKQYRASIKELFTKSYCKSVRWWLGEKFYLTDENTRSIELRKMSAFSTRTQSIVLE</sequence>
<feature type="transmembrane region" description="Helical" evidence="10">
    <location>
        <begin position="23"/>
        <end position="45"/>
    </location>
</feature>
<feature type="transmembrane region" description="Helical" evidence="10">
    <location>
        <begin position="279"/>
        <end position="300"/>
    </location>
</feature>
<dbReference type="InterPro" id="IPR008365">
    <property type="entry name" value="Prostanoid_rcpt"/>
</dbReference>
<keyword evidence="9" id="KW-0807">Transducer</keyword>
<organism evidence="12 13">
    <name type="scientific">Pocillopora meandrina</name>
    <dbReference type="NCBI Taxonomy" id="46732"/>
    <lineage>
        <taxon>Eukaryota</taxon>
        <taxon>Metazoa</taxon>
        <taxon>Cnidaria</taxon>
        <taxon>Anthozoa</taxon>
        <taxon>Hexacorallia</taxon>
        <taxon>Scleractinia</taxon>
        <taxon>Astrocoeniina</taxon>
        <taxon>Pocilloporidae</taxon>
        <taxon>Pocillopora</taxon>
    </lineage>
</organism>
<evidence type="ECO:0000256" key="5">
    <source>
        <dbReference type="ARBA" id="ARBA00023040"/>
    </source>
</evidence>
<dbReference type="EMBL" id="CALNXJ010000001">
    <property type="protein sequence ID" value="CAH3031122.1"/>
    <property type="molecule type" value="Genomic_DNA"/>
</dbReference>
<keyword evidence="3 10" id="KW-0812">Transmembrane</keyword>
<dbReference type="InterPro" id="IPR017452">
    <property type="entry name" value="GPCR_Rhodpsn_7TM"/>
</dbReference>
<proteinExistence type="predicted"/>
<dbReference type="GO" id="GO:0004930">
    <property type="term" value="F:G protein-coupled receptor activity"/>
    <property type="evidence" value="ECO:0007669"/>
    <property type="project" value="UniProtKB-KW"/>
</dbReference>
<feature type="transmembrane region" description="Helical" evidence="10">
    <location>
        <begin position="184"/>
        <end position="211"/>
    </location>
</feature>
<dbReference type="InterPro" id="IPR000276">
    <property type="entry name" value="GPCR_Rhodpsn"/>
</dbReference>
<feature type="transmembrane region" description="Helical" evidence="10">
    <location>
        <begin position="95"/>
        <end position="120"/>
    </location>
</feature>
<dbReference type="GO" id="GO:0005886">
    <property type="term" value="C:plasma membrane"/>
    <property type="evidence" value="ECO:0007669"/>
    <property type="project" value="UniProtKB-SubCell"/>
</dbReference>
<evidence type="ECO:0000256" key="10">
    <source>
        <dbReference type="SAM" id="Phobius"/>
    </source>
</evidence>
<evidence type="ECO:0000313" key="12">
    <source>
        <dbReference type="EMBL" id="CAH3031122.1"/>
    </source>
</evidence>
<keyword evidence="5" id="KW-0297">G-protein coupled receptor</keyword>